<organism evidence="2 3">
    <name type="scientific">Nitrosospira multiformis</name>
    <dbReference type="NCBI Taxonomy" id="1231"/>
    <lineage>
        <taxon>Bacteria</taxon>
        <taxon>Pseudomonadati</taxon>
        <taxon>Pseudomonadota</taxon>
        <taxon>Betaproteobacteria</taxon>
        <taxon>Nitrosomonadales</taxon>
        <taxon>Nitrosomonadaceae</taxon>
        <taxon>Nitrosospira</taxon>
    </lineage>
</organism>
<keyword evidence="1" id="KW-1133">Transmembrane helix</keyword>
<dbReference type="RefSeq" id="WP_074705962.1">
    <property type="nucleotide sequence ID" value="NZ_FOHI01000003.1"/>
</dbReference>
<dbReference type="OrthoDB" id="9096701at2"/>
<evidence type="ECO:0000313" key="2">
    <source>
        <dbReference type="EMBL" id="SET08535.1"/>
    </source>
</evidence>
<evidence type="ECO:0000313" key="3">
    <source>
        <dbReference type="Proteomes" id="UP000183339"/>
    </source>
</evidence>
<proteinExistence type="predicted"/>
<evidence type="ECO:0000256" key="1">
    <source>
        <dbReference type="SAM" id="Phobius"/>
    </source>
</evidence>
<keyword evidence="1" id="KW-0812">Transmembrane</keyword>
<gene>
    <name evidence="2" type="ORF">SAMN05216412_10389</name>
</gene>
<accession>A0A1I0BNJ4</accession>
<name>A0A1I0BNJ4_9PROT</name>
<feature type="transmembrane region" description="Helical" evidence="1">
    <location>
        <begin position="20"/>
        <end position="43"/>
    </location>
</feature>
<reference evidence="2 3" key="1">
    <citation type="submission" date="2016-10" db="EMBL/GenBank/DDBJ databases">
        <authorList>
            <person name="de Groot N.N."/>
        </authorList>
    </citation>
    <scope>NUCLEOTIDE SEQUENCE [LARGE SCALE GENOMIC DNA]</scope>
    <source>
        <strain evidence="2 3">Nl7</strain>
    </source>
</reference>
<dbReference type="Proteomes" id="UP000183339">
    <property type="component" value="Unassembled WGS sequence"/>
</dbReference>
<dbReference type="AlphaFoldDB" id="A0A1I0BNJ4"/>
<sequence>MDLNSIKTVWLRVRWQTERLGPAGKIGFGLLVFSAVFFLVAVLPRQEESKALMAEAETLEARIRMEPSAESGSPRRRLQGDQALPVFYAFFPKPDSSPFWIGELVRIAGERGVEISGTEYRMVREKDLKLARYEMMVPVRGNYSQLRGFIADALHAVPAMALVDVAIRREGVHAELLEANIKFNLYLGEGTH</sequence>
<dbReference type="EMBL" id="FOHI01000003">
    <property type="protein sequence ID" value="SET08535.1"/>
    <property type="molecule type" value="Genomic_DNA"/>
</dbReference>
<evidence type="ECO:0008006" key="4">
    <source>
        <dbReference type="Google" id="ProtNLM"/>
    </source>
</evidence>
<keyword evidence="1" id="KW-0472">Membrane</keyword>
<protein>
    <recommendedName>
        <fullName evidence="4">Transmembrane protein</fullName>
    </recommendedName>
</protein>